<dbReference type="EMBL" id="JPOX01000002">
    <property type="protein sequence ID" value="KFX53063.1"/>
    <property type="molecule type" value="Genomic_DNA"/>
</dbReference>
<dbReference type="Pfam" id="PF00025">
    <property type="entry name" value="Arf"/>
    <property type="match status" value="1"/>
</dbReference>
<organism evidence="3">
    <name type="scientific">Talaromyces marneffei PM1</name>
    <dbReference type="NCBI Taxonomy" id="1077442"/>
    <lineage>
        <taxon>Eukaryota</taxon>
        <taxon>Fungi</taxon>
        <taxon>Dikarya</taxon>
        <taxon>Ascomycota</taxon>
        <taxon>Pezizomycotina</taxon>
        <taxon>Eurotiomycetes</taxon>
        <taxon>Eurotiomycetidae</taxon>
        <taxon>Eurotiales</taxon>
        <taxon>Trichocomaceae</taxon>
        <taxon>Talaromyces</taxon>
        <taxon>Talaromyces sect. Talaromyces</taxon>
    </lineage>
</organism>
<dbReference type="InterPro" id="IPR006689">
    <property type="entry name" value="Small_GTPase_ARF/SAR"/>
</dbReference>
<proteinExistence type="predicted"/>
<evidence type="ECO:0000256" key="1">
    <source>
        <dbReference type="ARBA" id="ARBA00022741"/>
    </source>
</evidence>
<name>A0A093Y6I0_TALMA</name>
<comment type="caution">
    <text evidence="3">The sequence shown here is derived from an EMBL/GenBank/DDBJ whole genome shotgun (WGS) entry which is preliminary data.</text>
</comment>
<evidence type="ECO:0000256" key="2">
    <source>
        <dbReference type="ARBA" id="ARBA00023134"/>
    </source>
</evidence>
<accession>A0A093Y6I0</accession>
<dbReference type="GO" id="GO:0003924">
    <property type="term" value="F:GTPase activity"/>
    <property type="evidence" value="ECO:0007669"/>
    <property type="project" value="InterPro"/>
</dbReference>
<dbReference type="GO" id="GO:0005525">
    <property type="term" value="F:GTP binding"/>
    <property type="evidence" value="ECO:0007669"/>
    <property type="project" value="UniProtKB-KW"/>
</dbReference>
<gene>
    <name evidence="3" type="ORF">GQ26_0024110</name>
</gene>
<dbReference type="AlphaFoldDB" id="A0A093Y6I0"/>
<evidence type="ECO:0000313" key="3">
    <source>
        <dbReference type="EMBL" id="KFX53063.1"/>
    </source>
</evidence>
<reference evidence="3" key="1">
    <citation type="journal article" date="2014" name="PLoS Genet.">
        <title>Signature Gene Expression Reveals Novel Clues to the Molecular Mechanisms of Dimorphic Transition in Penicillium marneffei.</title>
        <authorList>
            <person name="Yang E."/>
            <person name="Wang G."/>
            <person name="Cai J."/>
            <person name="Woo P.C."/>
            <person name="Lau S.K."/>
            <person name="Yuen K.-Y."/>
            <person name="Chow W.-N."/>
            <person name="Lin X."/>
        </authorList>
    </citation>
    <scope>NUCLEOTIDE SEQUENCE [LARGE SCALE GENOMIC DNA]</scope>
    <source>
        <strain evidence="3">PM1</strain>
    </source>
</reference>
<protein>
    <submittedName>
        <fullName evidence="3">ADP-ribosylation factor-like protein 3</fullName>
    </submittedName>
</protein>
<dbReference type="HOGENOM" id="CLU_1504425_0_0_1"/>
<dbReference type="SUPFAM" id="SSF52540">
    <property type="entry name" value="P-loop containing nucleoside triphosphate hydrolases"/>
    <property type="match status" value="1"/>
</dbReference>
<dbReference type="InterPro" id="IPR027417">
    <property type="entry name" value="P-loop_NTPase"/>
</dbReference>
<dbReference type="Gene3D" id="3.40.50.300">
    <property type="entry name" value="P-loop containing nucleotide triphosphate hydrolases"/>
    <property type="match status" value="1"/>
</dbReference>
<sequence>MISLSRLTNICWSPGPEANVAIIGLEGVGKYTLLQRLSQTEIQLISWPPMNFPDIKKSKNYRWNMNLVQTYVVYDEKPAHKKWVADHFCDSDCIIFVIDDDKDSRPEACEWMNCYARGFKPSYGGNYFLKVREGTPWLILANKKTADSPLMTVAEIRRTMLLDRLDIDSEKGLVNLSHG</sequence>
<keyword evidence="2" id="KW-0342">GTP-binding</keyword>
<keyword evidence="1" id="KW-0547">Nucleotide-binding</keyword>